<dbReference type="InterPro" id="IPR036865">
    <property type="entry name" value="CRAL-TRIO_dom_sf"/>
</dbReference>
<protein>
    <recommendedName>
        <fullName evidence="3">CRAL-TRIO domain-containing protein</fullName>
    </recommendedName>
</protein>
<dbReference type="InterPro" id="IPR051026">
    <property type="entry name" value="PI/PC_transfer"/>
</dbReference>
<evidence type="ECO:0000313" key="2">
    <source>
        <dbReference type="Proteomes" id="UP000291084"/>
    </source>
</evidence>
<accession>A0A0S3SI37</accession>
<reference evidence="1 2" key="1">
    <citation type="journal article" date="2015" name="Sci. Rep.">
        <title>The power of single molecule real-time sequencing technology in the de novo assembly of a eukaryotic genome.</title>
        <authorList>
            <person name="Sakai H."/>
            <person name="Naito K."/>
            <person name="Ogiso-Tanaka E."/>
            <person name="Takahashi Y."/>
            <person name="Iseki K."/>
            <person name="Muto C."/>
            <person name="Satou K."/>
            <person name="Teruya K."/>
            <person name="Shiroma A."/>
            <person name="Shimoji M."/>
            <person name="Hirano T."/>
            <person name="Itoh T."/>
            <person name="Kaga A."/>
            <person name="Tomooka N."/>
        </authorList>
    </citation>
    <scope>NUCLEOTIDE SEQUENCE [LARGE SCALE GENOMIC DNA]</scope>
    <source>
        <strain evidence="2">cv. Shumari</strain>
    </source>
</reference>
<proteinExistence type="predicted"/>
<dbReference type="Gene3D" id="3.40.525.10">
    <property type="entry name" value="CRAL-TRIO lipid binding domain"/>
    <property type="match status" value="1"/>
</dbReference>
<sequence>MLWPALKSSSWALLDIIDSSQLPEFLGGSCTCPGEGGCLRSSKGPWNDPDITKVVHNVEGTFVRENTQMSNEHQNSDSFWIRSQKASLNLPDMDDSGSDLDDSFSSISQSRFTFPRLALVPEEVRVADKFYSCDDRASASEKVLQRDERAIDRQQCVLWCGGGI</sequence>
<dbReference type="AlphaFoldDB" id="A0A0S3SI37"/>
<dbReference type="PANTHER" id="PTHR45657">
    <property type="entry name" value="CRAL-TRIO DOMAIN-CONTAINING PROTEIN YKL091C-RELATED"/>
    <property type="match status" value="1"/>
</dbReference>
<organism evidence="1 2">
    <name type="scientific">Vigna angularis var. angularis</name>
    <dbReference type="NCBI Taxonomy" id="157739"/>
    <lineage>
        <taxon>Eukaryota</taxon>
        <taxon>Viridiplantae</taxon>
        <taxon>Streptophyta</taxon>
        <taxon>Embryophyta</taxon>
        <taxon>Tracheophyta</taxon>
        <taxon>Spermatophyta</taxon>
        <taxon>Magnoliopsida</taxon>
        <taxon>eudicotyledons</taxon>
        <taxon>Gunneridae</taxon>
        <taxon>Pentapetalae</taxon>
        <taxon>rosids</taxon>
        <taxon>fabids</taxon>
        <taxon>Fabales</taxon>
        <taxon>Fabaceae</taxon>
        <taxon>Papilionoideae</taxon>
        <taxon>50 kb inversion clade</taxon>
        <taxon>NPAAA clade</taxon>
        <taxon>indigoferoid/millettioid clade</taxon>
        <taxon>Phaseoleae</taxon>
        <taxon>Vigna</taxon>
    </lineage>
</organism>
<evidence type="ECO:0008006" key="3">
    <source>
        <dbReference type="Google" id="ProtNLM"/>
    </source>
</evidence>
<name>A0A0S3SI37_PHAAN</name>
<dbReference type="Proteomes" id="UP000291084">
    <property type="component" value="Chromosome 7"/>
</dbReference>
<dbReference type="EMBL" id="AP015040">
    <property type="protein sequence ID" value="BAT92462.1"/>
    <property type="molecule type" value="Genomic_DNA"/>
</dbReference>
<dbReference type="PANTHER" id="PTHR45657:SF8">
    <property type="entry name" value="PHOSPHATIDYLINOSITOL_PHOSPHATIDYLCHOLINE TRANSFER PROTEIN SFH13"/>
    <property type="match status" value="1"/>
</dbReference>
<gene>
    <name evidence="1" type="primary">Vigan.07G119000</name>
    <name evidence="1" type="ORF">VIGAN_07119000</name>
</gene>
<keyword evidence="2" id="KW-1185">Reference proteome</keyword>
<evidence type="ECO:0000313" key="1">
    <source>
        <dbReference type="EMBL" id="BAT92462.1"/>
    </source>
</evidence>
<dbReference type="SUPFAM" id="SSF52087">
    <property type="entry name" value="CRAL/TRIO domain"/>
    <property type="match status" value="1"/>
</dbReference>